<feature type="region of interest" description="Disordered" evidence="1">
    <location>
        <begin position="58"/>
        <end position="126"/>
    </location>
</feature>
<accession>A0A498MIT2</accession>
<comment type="caution">
    <text evidence="2">The sequence shown here is derived from an EMBL/GenBank/DDBJ whole genome shotgun (WGS) entry which is preliminary data.</text>
</comment>
<dbReference type="EMBL" id="QBIY01012624">
    <property type="protein sequence ID" value="RXN21031.1"/>
    <property type="molecule type" value="Genomic_DNA"/>
</dbReference>
<name>A0A498MIT2_LABRO</name>
<dbReference type="Proteomes" id="UP000290572">
    <property type="component" value="Unassembled WGS sequence"/>
</dbReference>
<proteinExistence type="predicted"/>
<gene>
    <name evidence="2" type="ORF">ROHU_024533</name>
</gene>
<reference evidence="2 3" key="1">
    <citation type="submission" date="2018-03" db="EMBL/GenBank/DDBJ databases">
        <title>Draft genome sequence of Rohu Carp (Labeo rohita).</title>
        <authorList>
            <person name="Das P."/>
            <person name="Kushwaha B."/>
            <person name="Joshi C.G."/>
            <person name="Kumar D."/>
            <person name="Nagpure N.S."/>
            <person name="Sahoo L."/>
            <person name="Das S.P."/>
            <person name="Bit A."/>
            <person name="Patnaik S."/>
            <person name="Meher P.K."/>
            <person name="Jayasankar P."/>
            <person name="Koringa P.G."/>
            <person name="Patel N.V."/>
            <person name="Hinsu A.T."/>
            <person name="Kumar R."/>
            <person name="Pandey M."/>
            <person name="Agarwal S."/>
            <person name="Srivastava S."/>
            <person name="Singh M."/>
            <person name="Iquebal M.A."/>
            <person name="Jaiswal S."/>
            <person name="Angadi U.B."/>
            <person name="Kumar N."/>
            <person name="Raza M."/>
            <person name="Shah T.M."/>
            <person name="Rai A."/>
            <person name="Jena J.K."/>
        </authorList>
    </citation>
    <scope>NUCLEOTIDE SEQUENCE [LARGE SCALE GENOMIC DNA]</scope>
    <source>
        <strain evidence="2">DASCIFA01</strain>
        <tissue evidence="2">Testis</tissue>
    </source>
</reference>
<dbReference type="AlphaFoldDB" id="A0A498MIT2"/>
<organism evidence="2 3">
    <name type="scientific">Labeo rohita</name>
    <name type="common">Indian major carp</name>
    <name type="synonym">Cyprinus rohita</name>
    <dbReference type="NCBI Taxonomy" id="84645"/>
    <lineage>
        <taxon>Eukaryota</taxon>
        <taxon>Metazoa</taxon>
        <taxon>Chordata</taxon>
        <taxon>Craniata</taxon>
        <taxon>Vertebrata</taxon>
        <taxon>Euteleostomi</taxon>
        <taxon>Actinopterygii</taxon>
        <taxon>Neopterygii</taxon>
        <taxon>Teleostei</taxon>
        <taxon>Ostariophysi</taxon>
        <taxon>Cypriniformes</taxon>
        <taxon>Cyprinidae</taxon>
        <taxon>Labeoninae</taxon>
        <taxon>Labeonini</taxon>
        <taxon>Labeo</taxon>
    </lineage>
</organism>
<sequence length="126" mass="13707">MKSLCCTLAYQASLSGQDPLMSASPSPVELPTMAALSWGEQLDTYALLPSVLSMDKEEEEDALEFKEERQSDFLLSEEEEDFKDSPFIPPVQLAQPLTTAGSTEEADGAPSSLLLSVDLQMRCGET</sequence>
<keyword evidence="3" id="KW-1185">Reference proteome</keyword>
<protein>
    <submittedName>
        <fullName evidence="2">Uncharacterized protein</fullName>
    </submittedName>
</protein>
<evidence type="ECO:0000313" key="2">
    <source>
        <dbReference type="EMBL" id="RXN21031.1"/>
    </source>
</evidence>
<evidence type="ECO:0000313" key="3">
    <source>
        <dbReference type="Proteomes" id="UP000290572"/>
    </source>
</evidence>
<evidence type="ECO:0000256" key="1">
    <source>
        <dbReference type="SAM" id="MobiDB-lite"/>
    </source>
</evidence>